<organism evidence="1 2">
    <name type="scientific">Entomophthora muscae</name>
    <dbReference type="NCBI Taxonomy" id="34485"/>
    <lineage>
        <taxon>Eukaryota</taxon>
        <taxon>Fungi</taxon>
        <taxon>Fungi incertae sedis</taxon>
        <taxon>Zoopagomycota</taxon>
        <taxon>Entomophthoromycotina</taxon>
        <taxon>Entomophthoromycetes</taxon>
        <taxon>Entomophthorales</taxon>
        <taxon>Entomophthoraceae</taxon>
        <taxon>Entomophthora</taxon>
    </lineage>
</organism>
<dbReference type="Proteomes" id="UP001165960">
    <property type="component" value="Unassembled WGS sequence"/>
</dbReference>
<evidence type="ECO:0000313" key="1">
    <source>
        <dbReference type="EMBL" id="KAJ9067518.1"/>
    </source>
</evidence>
<comment type="caution">
    <text evidence="1">The sequence shown here is derived from an EMBL/GenBank/DDBJ whole genome shotgun (WGS) entry which is preliminary data.</text>
</comment>
<name>A0ACC2SYT7_9FUNG</name>
<reference evidence="1" key="1">
    <citation type="submission" date="2022-04" db="EMBL/GenBank/DDBJ databases">
        <title>Genome of the entomopathogenic fungus Entomophthora muscae.</title>
        <authorList>
            <person name="Elya C."/>
            <person name="Lovett B.R."/>
            <person name="Lee E."/>
            <person name="Macias A.M."/>
            <person name="Hajek A.E."/>
            <person name="De Bivort B.L."/>
            <person name="Kasson M.T."/>
            <person name="De Fine Licht H.H."/>
            <person name="Stajich J.E."/>
        </authorList>
    </citation>
    <scope>NUCLEOTIDE SEQUENCE</scope>
    <source>
        <strain evidence="1">Berkeley</strain>
    </source>
</reference>
<gene>
    <name evidence="1" type="primary">DYN1_6</name>
    <name evidence="1" type="ORF">DSO57_1038303</name>
</gene>
<dbReference type="EMBL" id="QTSX02004023">
    <property type="protein sequence ID" value="KAJ9067518.1"/>
    <property type="molecule type" value="Genomic_DNA"/>
</dbReference>
<evidence type="ECO:0000313" key="2">
    <source>
        <dbReference type="Proteomes" id="UP001165960"/>
    </source>
</evidence>
<accession>A0ACC2SYT7</accession>
<protein>
    <submittedName>
        <fullName evidence="1">Dynein heavy chain</fullName>
    </submittedName>
</protein>
<keyword evidence="2" id="KW-1185">Reference proteome</keyword>
<sequence>MSPPKLSKRQGRHNHVTPRHYLDFINHYVQLHSRSVKILKSNSAISTLAWISAARYGALKEKELNEKNREANEKLKEMVADQQEAESKKEDSIKIQSELEIKNKAIAERTSIVMADLANAEPAKSVRNIKKNHLTEVRSMANPPLYPLRHCHGIRLHLLGHKIEGWKTVQGILRRDDFISSIETYRTEEKLTRAIRERIKKEYMTKSEYNFETVNRASKACGPLVQWAIAQEVVDLSNPAPKSAQETQSKPSIEKMIQDLEASIATYKEEHAILISQVQATKGEMERSAAVSLFSAACPPEKERWESSSQALETQMGTIVGTACCQLPILHMAQYREQLFSKWASHLVRSNIQFKHDISLTEYLSTADERLAWQANALPADDLCIENAIMLKPLIDTSHH</sequence>
<proteinExistence type="predicted"/>